<dbReference type="GO" id="GO:0006633">
    <property type="term" value="P:fatty acid biosynthetic process"/>
    <property type="evidence" value="ECO:0007669"/>
    <property type="project" value="UniProtKB-KW"/>
</dbReference>
<evidence type="ECO:0000256" key="6">
    <source>
        <dbReference type="ARBA" id="ARBA00022832"/>
    </source>
</evidence>
<dbReference type="Gene3D" id="3.40.47.10">
    <property type="match status" value="1"/>
</dbReference>
<feature type="chain" id="PRO_5042104957" description="beta-ketoacyl-[acyl-carrier-protein] synthase III" evidence="12">
    <location>
        <begin position="22"/>
        <end position="399"/>
    </location>
</feature>
<dbReference type="InterPro" id="IPR013747">
    <property type="entry name" value="ACP_syn_III_C"/>
</dbReference>
<dbReference type="Pfam" id="PF08545">
    <property type="entry name" value="ACP_syn_III"/>
    <property type="match status" value="1"/>
</dbReference>
<keyword evidence="7" id="KW-0443">Lipid metabolism</keyword>
<comment type="function">
    <text evidence="10">Catalyzes the condensation reaction of fatty acid synthesis by the addition to an acyl acceptor of two carbons from malonyl-ACP. KAS III catalyzes the first condensation reaction which initiates fatty acid synthesis and may therefore play a role in governing the total rate of fatty acid production. Possesses both acetoacetyl-ACP synthase and acetyl transacylase activities.</text>
</comment>
<feature type="domain" description="Beta-ketoacyl-[acyl-carrier-protein] synthase III N-terminal" evidence="14">
    <location>
        <begin position="165"/>
        <end position="247"/>
    </location>
</feature>
<evidence type="ECO:0000313" key="16">
    <source>
        <dbReference type="Proteomes" id="UP001054902"/>
    </source>
</evidence>
<evidence type="ECO:0000256" key="11">
    <source>
        <dbReference type="SAM" id="MobiDB-lite"/>
    </source>
</evidence>
<dbReference type="InterPro" id="IPR013751">
    <property type="entry name" value="ACP_syn_III_N"/>
</dbReference>
<dbReference type="HAMAP" id="MF_01815">
    <property type="entry name" value="FabH"/>
    <property type="match status" value="1"/>
</dbReference>
<evidence type="ECO:0000259" key="13">
    <source>
        <dbReference type="Pfam" id="PF08541"/>
    </source>
</evidence>
<reference evidence="15 16" key="1">
    <citation type="journal article" date="2021" name="Sci. Rep.">
        <title>The genome of the diatom Chaetoceros tenuissimus carries an ancient integrated fragment of an extant virus.</title>
        <authorList>
            <person name="Hongo Y."/>
            <person name="Kimura K."/>
            <person name="Takaki Y."/>
            <person name="Yoshida Y."/>
            <person name="Baba S."/>
            <person name="Kobayashi G."/>
            <person name="Nagasaki K."/>
            <person name="Hano T."/>
            <person name="Tomaru Y."/>
        </authorList>
    </citation>
    <scope>NUCLEOTIDE SEQUENCE [LARGE SCALE GENOMIC DNA]</scope>
    <source>
        <strain evidence="15 16">NIES-3715</strain>
    </source>
</reference>
<comment type="caution">
    <text evidence="15">The sequence shown here is derived from an EMBL/GenBank/DDBJ whole genome shotgun (WGS) entry which is preliminary data.</text>
</comment>
<evidence type="ECO:0000313" key="15">
    <source>
        <dbReference type="EMBL" id="GFH61693.1"/>
    </source>
</evidence>
<accession>A0AAD3DC57</accession>
<dbReference type="PANTHER" id="PTHR43091">
    <property type="entry name" value="3-OXOACYL-[ACYL-CARRIER-PROTEIN] SYNTHASE"/>
    <property type="match status" value="1"/>
</dbReference>
<dbReference type="SUPFAM" id="SSF53901">
    <property type="entry name" value="Thiolase-like"/>
    <property type="match status" value="1"/>
</dbReference>
<evidence type="ECO:0000256" key="10">
    <source>
        <dbReference type="ARBA" id="ARBA00057449"/>
    </source>
</evidence>
<feature type="region of interest" description="Disordered" evidence="11">
    <location>
        <begin position="90"/>
        <end position="109"/>
    </location>
</feature>
<organism evidence="15 16">
    <name type="scientific">Chaetoceros tenuissimus</name>
    <dbReference type="NCBI Taxonomy" id="426638"/>
    <lineage>
        <taxon>Eukaryota</taxon>
        <taxon>Sar</taxon>
        <taxon>Stramenopiles</taxon>
        <taxon>Ochrophyta</taxon>
        <taxon>Bacillariophyta</taxon>
        <taxon>Coscinodiscophyceae</taxon>
        <taxon>Chaetocerotophycidae</taxon>
        <taxon>Chaetocerotales</taxon>
        <taxon>Chaetocerotaceae</taxon>
        <taxon>Chaetoceros</taxon>
    </lineage>
</organism>
<dbReference type="GO" id="GO:0033818">
    <property type="term" value="F:beta-ketoacyl-acyl-carrier-protein synthase III activity"/>
    <property type="evidence" value="ECO:0007669"/>
    <property type="project" value="UniProtKB-EC"/>
</dbReference>
<comment type="pathway">
    <text evidence="1">Lipid metabolism; fatty acid biosynthesis.</text>
</comment>
<dbReference type="InterPro" id="IPR004655">
    <property type="entry name" value="FabH"/>
</dbReference>
<gene>
    <name evidence="15" type="ORF">CTEN210_18169</name>
</gene>
<protein>
    <recommendedName>
        <fullName evidence="3">beta-ketoacyl-[acyl-carrier-protein] synthase III</fullName>
        <ecNumber evidence="3">2.3.1.180</ecNumber>
    </recommendedName>
</protein>
<evidence type="ECO:0000256" key="4">
    <source>
        <dbReference type="ARBA" id="ARBA00022516"/>
    </source>
</evidence>
<keyword evidence="16" id="KW-1185">Reference proteome</keyword>
<evidence type="ECO:0000256" key="8">
    <source>
        <dbReference type="ARBA" id="ARBA00023160"/>
    </source>
</evidence>
<feature type="domain" description="Beta-ketoacyl-[acyl-carrier-protein] synthase III C-terminal" evidence="13">
    <location>
        <begin position="305"/>
        <end position="392"/>
    </location>
</feature>
<evidence type="ECO:0000256" key="2">
    <source>
        <dbReference type="ARBA" id="ARBA00008642"/>
    </source>
</evidence>
<dbReference type="InterPro" id="IPR016039">
    <property type="entry name" value="Thiolase-like"/>
</dbReference>
<evidence type="ECO:0000256" key="7">
    <source>
        <dbReference type="ARBA" id="ARBA00023098"/>
    </source>
</evidence>
<comment type="catalytic activity">
    <reaction evidence="9">
        <text>malonyl-[ACP] + acetyl-CoA + H(+) = 3-oxobutanoyl-[ACP] + CO2 + CoA</text>
        <dbReference type="Rhea" id="RHEA:12080"/>
        <dbReference type="Rhea" id="RHEA-COMP:9623"/>
        <dbReference type="Rhea" id="RHEA-COMP:9625"/>
        <dbReference type="ChEBI" id="CHEBI:15378"/>
        <dbReference type="ChEBI" id="CHEBI:16526"/>
        <dbReference type="ChEBI" id="CHEBI:57287"/>
        <dbReference type="ChEBI" id="CHEBI:57288"/>
        <dbReference type="ChEBI" id="CHEBI:78449"/>
        <dbReference type="ChEBI" id="CHEBI:78450"/>
        <dbReference type="EC" id="2.3.1.180"/>
    </reaction>
</comment>
<dbReference type="Pfam" id="PF08541">
    <property type="entry name" value="ACP_syn_III_C"/>
    <property type="match status" value="1"/>
</dbReference>
<keyword evidence="8" id="KW-0275">Fatty acid biosynthesis</keyword>
<dbReference type="CDD" id="cd00830">
    <property type="entry name" value="KAS_III"/>
    <property type="match status" value="1"/>
</dbReference>
<dbReference type="EMBL" id="BLLK01000075">
    <property type="protein sequence ID" value="GFH61693.1"/>
    <property type="molecule type" value="Genomic_DNA"/>
</dbReference>
<name>A0AAD3DC57_9STRA</name>
<dbReference type="PANTHER" id="PTHR43091:SF1">
    <property type="entry name" value="BETA-KETOACYL-[ACYL-CARRIER-PROTEIN] SYNTHASE III, CHLOROPLASTIC"/>
    <property type="match status" value="1"/>
</dbReference>
<dbReference type="NCBIfam" id="NF006829">
    <property type="entry name" value="PRK09352.1"/>
    <property type="match status" value="1"/>
</dbReference>
<evidence type="ECO:0000256" key="3">
    <source>
        <dbReference type="ARBA" id="ARBA00012333"/>
    </source>
</evidence>
<evidence type="ECO:0000256" key="5">
    <source>
        <dbReference type="ARBA" id="ARBA00022679"/>
    </source>
</evidence>
<dbReference type="Proteomes" id="UP001054902">
    <property type="component" value="Unassembled WGS sequence"/>
</dbReference>
<evidence type="ECO:0000256" key="9">
    <source>
        <dbReference type="ARBA" id="ARBA00052419"/>
    </source>
</evidence>
<keyword evidence="5" id="KW-0808">Transferase</keyword>
<keyword evidence="4" id="KW-0444">Lipid biosynthesis</keyword>
<dbReference type="FunFam" id="3.40.47.10:FF:000004">
    <property type="entry name" value="3-oxoacyl-[acyl-carrier-protein] synthase 3"/>
    <property type="match status" value="1"/>
</dbReference>
<keyword evidence="12" id="KW-0732">Signal</keyword>
<feature type="compositionally biased region" description="Basic and acidic residues" evidence="11">
    <location>
        <begin position="90"/>
        <end position="99"/>
    </location>
</feature>
<dbReference type="EC" id="2.3.1.180" evidence="3"/>
<feature type="signal peptide" evidence="12">
    <location>
        <begin position="1"/>
        <end position="21"/>
    </location>
</feature>
<proteinExistence type="inferred from homology"/>
<evidence type="ECO:0000259" key="14">
    <source>
        <dbReference type="Pfam" id="PF08545"/>
    </source>
</evidence>
<dbReference type="GO" id="GO:0004315">
    <property type="term" value="F:3-oxoacyl-[acyl-carrier-protein] synthase activity"/>
    <property type="evidence" value="ECO:0007669"/>
    <property type="project" value="InterPro"/>
</dbReference>
<dbReference type="AlphaFoldDB" id="A0AAD3DC57"/>
<dbReference type="NCBIfam" id="TIGR00747">
    <property type="entry name" value="fabH"/>
    <property type="match status" value="1"/>
</dbReference>
<keyword evidence="6" id="KW-0276">Fatty acid metabolism</keyword>
<evidence type="ECO:0000256" key="1">
    <source>
        <dbReference type="ARBA" id="ARBA00005194"/>
    </source>
</evidence>
<comment type="similarity">
    <text evidence="2">Belongs to the thiolase-like superfamily. FabH family.</text>
</comment>
<sequence>MKFGSSTLLSVISCLLTTTSAFQIHKTLPSPTKSSSTSLQMVTTGPLHCRPIGIGSAAPSTVITNQDLESVVETSDEWIRTRTGISERRVLLHNSPKDEDSTEDDSPPETIKTLASKAAQQALDMSGLDPESIDLVLVATSSPDDMFGDATSVAASLGCKNAMAFDLTAACSGFLFGITTAGQFLTNNDNTFNNAIVVGADALSRWIDWSDRNSCILFGDGAGAVVLQATEGKGDAGILGSSAHSNGLGYENLNCAYKGSPVTVNTPQVLELSSGSYDNLAMNGNEVYKFATRSVPRVIKEALVAADMEVEDVDWLLLHQANIRIMETVASRLGIPMEKVITNLSKYGNTSAASIPLALDEAVRSGQVKEGDVIACAGFGAGLSWGSAIMKWGGKSVDE</sequence>
<evidence type="ECO:0000256" key="12">
    <source>
        <dbReference type="SAM" id="SignalP"/>
    </source>
</evidence>